<keyword evidence="1" id="KW-0472">Membrane</keyword>
<feature type="transmembrane region" description="Helical" evidence="1">
    <location>
        <begin position="113"/>
        <end position="133"/>
    </location>
</feature>
<evidence type="ECO:0000256" key="1">
    <source>
        <dbReference type="SAM" id="Phobius"/>
    </source>
</evidence>
<dbReference type="OrthoDB" id="1120077at2"/>
<feature type="transmembrane region" description="Helical" evidence="1">
    <location>
        <begin position="314"/>
        <end position="331"/>
    </location>
</feature>
<dbReference type="InterPro" id="IPR018677">
    <property type="entry name" value="DUF2157"/>
</dbReference>
<feature type="transmembrane region" description="Helical" evidence="1">
    <location>
        <begin position="84"/>
        <end position="101"/>
    </location>
</feature>
<keyword evidence="1" id="KW-0812">Transmembrane</keyword>
<keyword evidence="1" id="KW-1133">Transmembrane helix</keyword>
<accession>A0A2T0XBR8</accession>
<evidence type="ECO:0000313" key="3">
    <source>
        <dbReference type="EMBL" id="RCW37560.1"/>
    </source>
</evidence>
<feature type="transmembrane region" description="Helical" evidence="1">
    <location>
        <begin position="193"/>
        <end position="216"/>
    </location>
</feature>
<dbReference type="EMBL" id="QPIZ01000005">
    <property type="protein sequence ID" value="RCW37560.1"/>
    <property type="molecule type" value="Genomic_DNA"/>
</dbReference>
<organism evidence="3 4">
    <name type="scientific">Marinilabilia salmonicolor</name>
    <dbReference type="NCBI Taxonomy" id="989"/>
    <lineage>
        <taxon>Bacteria</taxon>
        <taxon>Pseudomonadati</taxon>
        <taxon>Bacteroidota</taxon>
        <taxon>Bacteroidia</taxon>
        <taxon>Marinilabiliales</taxon>
        <taxon>Marinilabiliaceae</taxon>
        <taxon>Marinilabilia</taxon>
    </lineage>
</organism>
<feature type="transmembrane region" description="Helical" evidence="1">
    <location>
        <begin position="228"/>
        <end position="247"/>
    </location>
</feature>
<feature type="transmembrane region" description="Helical" evidence="1">
    <location>
        <begin position="139"/>
        <end position="157"/>
    </location>
</feature>
<dbReference type="STRING" id="1168289.GCA_000259075_03396"/>
<comment type="caution">
    <text evidence="3">The sequence shown here is derived from an EMBL/GenBank/DDBJ whole genome shotgun (WGS) entry which is preliminary data.</text>
</comment>
<feature type="transmembrane region" description="Helical" evidence="1">
    <location>
        <begin position="290"/>
        <end position="308"/>
    </location>
</feature>
<evidence type="ECO:0000259" key="2">
    <source>
        <dbReference type="Pfam" id="PF09925"/>
    </source>
</evidence>
<keyword evidence="4" id="KW-1185">Reference proteome</keyword>
<reference evidence="3 4" key="1">
    <citation type="submission" date="2018-07" db="EMBL/GenBank/DDBJ databases">
        <title>Freshwater and sediment microbial communities from various areas in North America, analyzing microbe dynamics in response to fracking.</title>
        <authorList>
            <person name="Lamendella R."/>
        </authorList>
    </citation>
    <scope>NUCLEOTIDE SEQUENCE [LARGE SCALE GENOMIC DNA]</scope>
    <source>
        <strain evidence="3 4">160A</strain>
    </source>
</reference>
<evidence type="ECO:0000313" key="4">
    <source>
        <dbReference type="Proteomes" id="UP000252733"/>
    </source>
</evidence>
<dbReference type="AlphaFoldDB" id="A0A2T0XBR8"/>
<dbReference type="RefSeq" id="WP_106154012.1">
    <property type="nucleotide sequence ID" value="NZ_PVTS01000015.1"/>
</dbReference>
<feature type="transmembrane region" description="Helical" evidence="1">
    <location>
        <begin position="259"/>
        <end position="281"/>
    </location>
</feature>
<gene>
    <name evidence="3" type="ORF">DFO77_10568</name>
</gene>
<feature type="domain" description="DUF2157" evidence="2">
    <location>
        <begin position="18"/>
        <end position="156"/>
    </location>
</feature>
<proteinExistence type="predicted"/>
<feature type="transmembrane region" description="Helical" evidence="1">
    <location>
        <begin position="49"/>
        <end position="72"/>
    </location>
</feature>
<dbReference type="Proteomes" id="UP000252733">
    <property type="component" value="Unassembled WGS sequence"/>
</dbReference>
<name>A0A2T0XBR8_9BACT</name>
<protein>
    <submittedName>
        <fullName evidence="3">Putative membrane protein DUF2157</fullName>
    </submittedName>
</protein>
<sequence>MKLNRKQKETTLKLIDWWEEEHLLSSEQSNELKESLEIKTINWKKVAEYLMILAIISVVTAFLTLVADEWILELFERLFNLSDLAILILLLILSAGFTFGARKMPSHRKKQHISMQALLVLGSIAFGGALNYFGKISGLSGFGETFLIVIFAVHAFFLSWFFKVILFSGIGWAAMMLWLGIESSPDKNSESGWLGMNLALRYLFFSLIPLFTGMWLKRTRKQVEFARLTERTGWLFLWLALWGVALFGNHNTIDSWEEASSLSLLPWGLLMAGLGVTVWFAGRNVSNKEWMWMGGLALIADAYTQFFLFLWEPLHPALFFALLGGSFWLLGRRAEIIK</sequence>
<dbReference type="Pfam" id="PF09925">
    <property type="entry name" value="DUF2157"/>
    <property type="match status" value="1"/>
</dbReference>
<feature type="transmembrane region" description="Helical" evidence="1">
    <location>
        <begin position="164"/>
        <end position="181"/>
    </location>
</feature>